<dbReference type="SUPFAM" id="SSF161098">
    <property type="entry name" value="MetI-like"/>
    <property type="match status" value="1"/>
</dbReference>
<feature type="domain" description="ABC transmembrane type-1" evidence="8">
    <location>
        <begin position="100"/>
        <end position="290"/>
    </location>
</feature>
<dbReference type="eggNOG" id="COG0395">
    <property type="taxonomic scope" value="Bacteria"/>
</dbReference>
<keyword evidence="5 7" id="KW-1133">Transmembrane helix</keyword>
<keyword evidence="3" id="KW-1003">Cell membrane</keyword>
<evidence type="ECO:0000256" key="7">
    <source>
        <dbReference type="RuleBase" id="RU363032"/>
    </source>
</evidence>
<dbReference type="PANTHER" id="PTHR32243">
    <property type="entry name" value="MALTOSE TRANSPORT SYSTEM PERMEASE-RELATED"/>
    <property type="match status" value="1"/>
</dbReference>
<keyword evidence="10" id="KW-1185">Reference proteome</keyword>
<dbReference type="PROSITE" id="PS50928">
    <property type="entry name" value="ABC_TM1"/>
    <property type="match status" value="1"/>
</dbReference>
<dbReference type="Proteomes" id="UP000001318">
    <property type="component" value="Chromosome"/>
</dbReference>
<keyword evidence="2 7" id="KW-0813">Transport</keyword>
<name>B0RBU3_CLASE</name>
<dbReference type="InterPro" id="IPR000515">
    <property type="entry name" value="MetI-like"/>
</dbReference>
<evidence type="ECO:0000256" key="4">
    <source>
        <dbReference type="ARBA" id="ARBA00022692"/>
    </source>
</evidence>
<evidence type="ECO:0000256" key="3">
    <source>
        <dbReference type="ARBA" id="ARBA00022475"/>
    </source>
</evidence>
<reference evidence="9 10" key="1">
    <citation type="journal article" date="2008" name="J. Bacteriol.">
        <title>Genome of the actinomycete plant pathogen Clavibacter michiganensis subsp. sepedonicus suggests recent niche adaptation.</title>
        <authorList>
            <person name="Bentley S.D."/>
            <person name="Corton C."/>
            <person name="Brown S.E."/>
            <person name="Barron A."/>
            <person name="Clark L."/>
            <person name="Doggett J."/>
            <person name="Harris B."/>
            <person name="Ormond D."/>
            <person name="Quail M.A."/>
            <person name="May G."/>
            <person name="Francis D."/>
            <person name="Knudson D."/>
            <person name="Parkhill J."/>
            <person name="Ishimaru C.A."/>
        </authorList>
    </citation>
    <scope>NUCLEOTIDE SEQUENCE [LARGE SCALE GENOMIC DNA]</scope>
    <source>
        <strain evidence="10">ATCC 33113 / DSM 20744 / JCM 9667 / LMG 2889 / ICMP 2535 / C-1</strain>
    </source>
</reference>
<dbReference type="KEGG" id="cms:CMS0373"/>
<gene>
    <name evidence="9" type="ordered locus">CMS0373</name>
</gene>
<comment type="subcellular location">
    <subcellularLocation>
        <location evidence="1 7">Cell membrane</location>
        <topology evidence="1 7">Multi-pass membrane protein</topology>
    </subcellularLocation>
</comment>
<evidence type="ECO:0000256" key="2">
    <source>
        <dbReference type="ARBA" id="ARBA00022448"/>
    </source>
</evidence>
<dbReference type="GeneID" id="29472718"/>
<dbReference type="PANTHER" id="PTHR32243:SF18">
    <property type="entry name" value="INNER MEMBRANE ABC TRANSPORTER PERMEASE PROTEIN YCJP"/>
    <property type="match status" value="1"/>
</dbReference>
<dbReference type="HOGENOM" id="CLU_016047_1_2_11"/>
<feature type="transmembrane region" description="Helical" evidence="7">
    <location>
        <begin position="45"/>
        <end position="67"/>
    </location>
</feature>
<dbReference type="RefSeq" id="WP_012297831.1">
    <property type="nucleotide sequence ID" value="NC_010407.1"/>
</dbReference>
<evidence type="ECO:0000313" key="9">
    <source>
        <dbReference type="EMBL" id="CAQ00494.1"/>
    </source>
</evidence>
<dbReference type="GO" id="GO:0055085">
    <property type="term" value="P:transmembrane transport"/>
    <property type="evidence" value="ECO:0007669"/>
    <property type="project" value="InterPro"/>
</dbReference>
<dbReference type="AlphaFoldDB" id="B0RBU3"/>
<feature type="transmembrane region" description="Helical" evidence="7">
    <location>
        <begin position="167"/>
        <end position="190"/>
    </location>
</feature>
<feature type="transmembrane region" description="Helical" evidence="7">
    <location>
        <begin position="272"/>
        <end position="290"/>
    </location>
</feature>
<dbReference type="STRING" id="31964.CMS0373"/>
<keyword evidence="4 7" id="KW-0812">Transmembrane</keyword>
<protein>
    <submittedName>
        <fullName evidence="9">Integral membrane transport protein</fullName>
    </submittedName>
</protein>
<evidence type="ECO:0000256" key="5">
    <source>
        <dbReference type="ARBA" id="ARBA00022989"/>
    </source>
</evidence>
<evidence type="ECO:0000259" key="8">
    <source>
        <dbReference type="PROSITE" id="PS50928"/>
    </source>
</evidence>
<proteinExistence type="inferred from homology"/>
<sequence length="315" mass="33061">MPDATSTLLTPARSVPDAVPAAARIRPGRDPRTRRPRRHSRGADLWLALSLAAVLVPLAYLLSVSLMTQGEVSAGVLVPTDPAWQNWTAALTGSGLPRAILNSLATSVIGSVLSLAAALPAAWAMARHRTGGRVLAGLVLSPWLLPPVVAIVPVFTLLRILSLNNTLVGLTIVYALANVAVAVWLLEGFVRRIPVELDEAAQLDGAGEWRVLVSIVTPLLTPALVSVGVIVAVLDYQEFLFATFLTQGPAAQTFPVVLSLMLGERVQDFGKIAAASLIGVIPLFAAATLLQRRLVAGLTGGAVEGRGTRRAHASC</sequence>
<accession>B0RBU3</accession>
<comment type="similarity">
    <text evidence="7">Belongs to the binding-protein-dependent transport system permease family.</text>
</comment>
<feature type="transmembrane region" description="Helical" evidence="7">
    <location>
        <begin position="211"/>
        <end position="233"/>
    </location>
</feature>
<dbReference type="Gene3D" id="1.10.3720.10">
    <property type="entry name" value="MetI-like"/>
    <property type="match status" value="1"/>
</dbReference>
<feature type="transmembrane region" description="Helical" evidence="7">
    <location>
        <begin position="135"/>
        <end position="161"/>
    </location>
</feature>
<dbReference type="InterPro" id="IPR035906">
    <property type="entry name" value="MetI-like_sf"/>
</dbReference>
<dbReference type="Pfam" id="PF00528">
    <property type="entry name" value="BPD_transp_1"/>
    <property type="match status" value="1"/>
</dbReference>
<organism evidence="9 10">
    <name type="scientific">Clavibacter sepedonicus</name>
    <name type="common">Clavibacter michiganensis subsp. sepedonicus</name>
    <dbReference type="NCBI Taxonomy" id="31964"/>
    <lineage>
        <taxon>Bacteria</taxon>
        <taxon>Bacillati</taxon>
        <taxon>Actinomycetota</taxon>
        <taxon>Actinomycetes</taxon>
        <taxon>Micrococcales</taxon>
        <taxon>Microbacteriaceae</taxon>
        <taxon>Clavibacter</taxon>
    </lineage>
</organism>
<feature type="transmembrane region" description="Helical" evidence="7">
    <location>
        <begin position="100"/>
        <end position="123"/>
    </location>
</feature>
<keyword evidence="6 7" id="KW-0472">Membrane</keyword>
<dbReference type="InterPro" id="IPR050901">
    <property type="entry name" value="BP-dep_ABC_trans_perm"/>
</dbReference>
<dbReference type="CDD" id="cd06261">
    <property type="entry name" value="TM_PBP2"/>
    <property type="match status" value="1"/>
</dbReference>
<dbReference type="EMBL" id="AM849034">
    <property type="protein sequence ID" value="CAQ00494.1"/>
    <property type="molecule type" value="Genomic_DNA"/>
</dbReference>
<dbReference type="GO" id="GO:0005886">
    <property type="term" value="C:plasma membrane"/>
    <property type="evidence" value="ECO:0007669"/>
    <property type="project" value="UniProtKB-SubCell"/>
</dbReference>
<evidence type="ECO:0000256" key="6">
    <source>
        <dbReference type="ARBA" id="ARBA00023136"/>
    </source>
</evidence>
<evidence type="ECO:0000256" key="1">
    <source>
        <dbReference type="ARBA" id="ARBA00004651"/>
    </source>
</evidence>
<evidence type="ECO:0000313" key="10">
    <source>
        <dbReference type="Proteomes" id="UP000001318"/>
    </source>
</evidence>